<evidence type="ECO:0000313" key="12">
    <source>
        <dbReference type="Proteomes" id="UP000051326"/>
    </source>
</evidence>
<keyword evidence="6" id="KW-0479">Metal-binding</keyword>
<dbReference type="Pfam" id="PF00724">
    <property type="entry name" value="Oxidored_FMN"/>
    <property type="match status" value="1"/>
</dbReference>
<dbReference type="SUPFAM" id="SSF51395">
    <property type="entry name" value="FMN-linked oxidoreductases"/>
    <property type="match status" value="1"/>
</dbReference>
<keyword evidence="7 11" id="KW-0560">Oxidoreductase</keyword>
<evidence type="ECO:0000259" key="10">
    <source>
        <dbReference type="Pfam" id="PF00724"/>
    </source>
</evidence>
<keyword evidence="5" id="KW-0288">FMN</keyword>
<keyword evidence="4" id="KW-0285">Flavoprotein</keyword>
<evidence type="ECO:0000256" key="5">
    <source>
        <dbReference type="ARBA" id="ARBA00022643"/>
    </source>
</evidence>
<evidence type="ECO:0000256" key="3">
    <source>
        <dbReference type="ARBA" id="ARBA00011048"/>
    </source>
</evidence>
<comment type="similarity">
    <text evidence="3">In the N-terminal section; belongs to the NADH:flavin oxidoreductase/NADH oxidase family.</text>
</comment>
<dbReference type="InterPro" id="IPR051793">
    <property type="entry name" value="NADH:flavin_oxidoreductase"/>
</dbReference>
<organism evidence="11 12">
    <name type="scientific">Leisingera aquaemixtae</name>
    <dbReference type="NCBI Taxonomy" id="1396826"/>
    <lineage>
        <taxon>Bacteria</taxon>
        <taxon>Pseudomonadati</taxon>
        <taxon>Pseudomonadota</taxon>
        <taxon>Alphaproteobacteria</taxon>
        <taxon>Rhodobacterales</taxon>
        <taxon>Roseobacteraceae</taxon>
        <taxon>Leisingera</taxon>
    </lineage>
</organism>
<dbReference type="InterPro" id="IPR001155">
    <property type="entry name" value="OxRdtase_FMN_N"/>
</dbReference>
<name>A0A0P1HJH5_9RHOB</name>
<dbReference type="RefSeq" id="WP_244270147.1">
    <property type="nucleotide sequence ID" value="NZ_CYSR01000008.1"/>
</dbReference>
<evidence type="ECO:0000313" key="11">
    <source>
        <dbReference type="EMBL" id="CUH98510.1"/>
    </source>
</evidence>
<dbReference type="SUPFAM" id="SSF51905">
    <property type="entry name" value="FAD/NAD(P)-binding domain"/>
    <property type="match status" value="1"/>
</dbReference>
<dbReference type="SUPFAM" id="SSF51971">
    <property type="entry name" value="Nucleotide-binding domain"/>
    <property type="match status" value="1"/>
</dbReference>
<evidence type="ECO:0000256" key="1">
    <source>
        <dbReference type="ARBA" id="ARBA00001917"/>
    </source>
</evidence>
<dbReference type="EMBL" id="CYSR01000008">
    <property type="protein sequence ID" value="CUH98510.1"/>
    <property type="molecule type" value="Genomic_DNA"/>
</dbReference>
<accession>A0A0P1HJH5</accession>
<dbReference type="GO" id="GO:0051536">
    <property type="term" value="F:iron-sulfur cluster binding"/>
    <property type="evidence" value="ECO:0007669"/>
    <property type="project" value="UniProtKB-KW"/>
</dbReference>
<evidence type="ECO:0000256" key="8">
    <source>
        <dbReference type="ARBA" id="ARBA00023004"/>
    </source>
</evidence>
<dbReference type="AlphaFoldDB" id="A0A0P1HJH5"/>
<dbReference type="InterPro" id="IPR013785">
    <property type="entry name" value="Aldolase_TIM"/>
</dbReference>
<keyword evidence="8" id="KW-0408">Iron</keyword>
<keyword evidence="9" id="KW-0411">Iron-sulfur</keyword>
<evidence type="ECO:0000256" key="6">
    <source>
        <dbReference type="ARBA" id="ARBA00022723"/>
    </source>
</evidence>
<dbReference type="GO" id="GO:0010181">
    <property type="term" value="F:FMN binding"/>
    <property type="evidence" value="ECO:0007669"/>
    <property type="project" value="InterPro"/>
</dbReference>
<evidence type="ECO:0000256" key="4">
    <source>
        <dbReference type="ARBA" id="ARBA00022630"/>
    </source>
</evidence>
<dbReference type="EC" id="1.5.8.2" evidence="11"/>
<evidence type="ECO:0000256" key="2">
    <source>
        <dbReference type="ARBA" id="ARBA00001966"/>
    </source>
</evidence>
<dbReference type="Gene3D" id="3.40.50.720">
    <property type="entry name" value="NAD(P)-binding Rossmann-like Domain"/>
    <property type="match status" value="1"/>
</dbReference>
<proteinExistence type="inferred from homology"/>
<dbReference type="Pfam" id="PF12831">
    <property type="entry name" value="FAD_oxidored"/>
    <property type="match status" value="1"/>
</dbReference>
<gene>
    <name evidence="11" type="primary">tmd</name>
    <name evidence="11" type="ORF">PHA8399_00624</name>
</gene>
<protein>
    <submittedName>
        <fullName evidence="11">Trimethylamine dehydrogenase</fullName>
        <ecNumber evidence="11">1.5.8.2</ecNumber>
    </submittedName>
</protein>
<evidence type="ECO:0000256" key="9">
    <source>
        <dbReference type="ARBA" id="ARBA00023014"/>
    </source>
</evidence>
<dbReference type="Gene3D" id="3.20.20.70">
    <property type="entry name" value="Aldolase class I"/>
    <property type="match status" value="1"/>
</dbReference>
<comment type="cofactor">
    <cofactor evidence="1">
        <name>FMN</name>
        <dbReference type="ChEBI" id="CHEBI:58210"/>
    </cofactor>
</comment>
<dbReference type="PANTHER" id="PTHR42917:SF2">
    <property type="entry name" value="2,4-DIENOYL-COA REDUCTASE [(2E)-ENOYL-COA-PRODUCING]"/>
    <property type="match status" value="1"/>
</dbReference>
<dbReference type="InterPro" id="IPR036188">
    <property type="entry name" value="FAD/NAD-bd_sf"/>
</dbReference>
<comment type="cofactor">
    <cofactor evidence="2">
        <name>[4Fe-4S] cluster</name>
        <dbReference type="ChEBI" id="CHEBI:49883"/>
    </cofactor>
</comment>
<dbReference type="Gene3D" id="3.50.50.60">
    <property type="entry name" value="FAD/NAD(P)-binding domain"/>
    <property type="match status" value="1"/>
</dbReference>
<sequence length="679" mass="74485">MRDPRHDILFQPLKIGPVETRNRFYQVPHCAGMGWRRPRTVAAMRGMKAEGGWGVVNTEFCSIHPTSDNDYYPYAALWEEDDIRANRLMTDAVHEHGALAGVELWIGGGMVTNFGTRLAPLGLRNRPQTDATVLHPGQARKIDREDIRNIRKWHRDAALRAVEAGFDIVYVYATHGYLLSEFLDPVNNTRSDEYGGSLENRVRLVRELIEETKEAVGHKCAVATRFSVGLGDTESYDAFAMLADLPDLWDLVVPDYGVEMGASRFVKEASFTGSIAQAKSLTSKPVVAVGRYTSPDTMAQVIRQGGQDLIGAARPSISDPFLPKKIEEGRGEDIRECIGCNICYAHDSLGVPLRCTQNPTMGEEWRQGWHPEKAGRSEKPEKVLVVGAGPAGLEAARVLGERGHSVMLAEASRILGGRVTRESRLPGMSEWARVRDWRVGQIEKLSNVEIYPESPLEPSDVLDVGISHVIAATGAVWASDTVGRHSDIGLEEEVPGMIVSAETVLNGEPLEADHVVIYDDDHYYLGSVLALQLRKERHRVTLVTPAGRPCDWGQWTTEVYQSNAALIEAGVAVVPNRMLVAARKGEAVLSCMYSDARSTFACDAIIPLTRRLPVLGLYDGLKALGEGLGEAGIKSVTRIGDAEAPHIIAAAVQSGYRAAMDLGQEVDLAKKYGRREHTV</sequence>
<dbReference type="PANTHER" id="PTHR42917">
    <property type="entry name" value="2,4-DIENOYL-COA REDUCTASE"/>
    <property type="match status" value="1"/>
</dbReference>
<reference evidence="11 12" key="1">
    <citation type="submission" date="2015-09" db="EMBL/GenBank/DDBJ databases">
        <authorList>
            <consortium name="Swine Surveillance"/>
        </authorList>
    </citation>
    <scope>NUCLEOTIDE SEQUENCE [LARGE SCALE GENOMIC DNA]</scope>
    <source>
        <strain evidence="11 12">CECT 8399</strain>
    </source>
</reference>
<dbReference type="GO" id="GO:0050470">
    <property type="term" value="F:trimethylamine dehydrogenase activity"/>
    <property type="evidence" value="ECO:0007669"/>
    <property type="project" value="UniProtKB-EC"/>
</dbReference>
<dbReference type="GO" id="GO:0046872">
    <property type="term" value="F:metal ion binding"/>
    <property type="evidence" value="ECO:0007669"/>
    <property type="project" value="UniProtKB-KW"/>
</dbReference>
<dbReference type="STRING" id="1396826.PHA8399_00624"/>
<dbReference type="Proteomes" id="UP000051326">
    <property type="component" value="Unassembled WGS sequence"/>
</dbReference>
<feature type="domain" description="NADH:flavin oxidoreductase/NADH oxidase N-terminal" evidence="10">
    <location>
        <begin position="9"/>
        <end position="331"/>
    </location>
</feature>
<evidence type="ECO:0000256" key="7">
    <source>
        <dbReference type="ARBA" id="ARBA00023002"/>
    </source>
</evidence>